<keyword evidence="6" id="KW-1185">Reference proteome</keyword>
<dbReference type="SUPFAM" id="SSF64593">
    <property type="entry name" value="Intermediate filament protein, coiled coil region"/>
    <property type="match status" value="1"/>
</dbReference>
<dbReference type="GO" id="GO:0031424">
    <property type="term" value="P:keratinization"/>
    <property type="evidence" value="ECO:0007669"/>
    <property type="project" value="TreeGrafter"/>
</dbReference>
<dbReference type="PANTHER" id="PTHR45616">
    <property type="entry name" value="GATA-TYPE DOMAIN-CONTAINING PROTEIN"/>
    <property type="match status" value="1"/>
</dbReference>
<evidence type="ECO:0000256" key="2">
    <source>
        <dbReference type="ARBA" id="ARBA00023054"/>
    </source>
</evidence>
<protein>
    <submittedName>
        <fullName evidence="5">K2C75 protein</fullName>
    </submittedName>
</protein>
<dbReference type="Gene3D" id="1.20.5.500">
    <property type="entry name" value="Single helix bin"/>
    <property type="match status" value="1"/>
</dbReference>
<dbReference type="InterPro" id="IPR039008">
    <property type="entry name" value="IF_rod_dom"/>
</dbReference>
<evidence type="ECO:0000259" key="4">
    <source>
        <dbReference type="PROSITE" id="PS51842"/>
    </source>
</evidence>
<dbReference type="GO" id="GO:0045109">
    <property type="term" value="P:intermediate filament organization"/>
    <property type="evidence" value="ECO:0007669"/>
    <property type="project" value="TreeGrafter"/>
</dbReference>
<keyword evidence="1" id="KW-0403">Intermediate filament</keyword>
<feature type="domain" description="IF rod" evidence="4">
    <location>
        <begin position="1"/>
        <end position="154"/>
    </location>
</feature>
<dbReference type="SMART" id="SM01391">
    <property type="entry name" value="Filament"/>
    <property type="match status" value="1"/>
</dbReference>
<dbReference type="Pfam" id="PF00038">
    <property type="entry name" value="Filament"/>
    <property type="match status" value="1"/>
</dbReference>
<keyword evidence="2 3" id="KW-0175">Coiled coil</keyword>
<reference evidence="5 6" key="1">
    <citation type="submission" date="2019-09" db="EMBL/GenBank/DDBJ databases">
        <title>Bird 10,000 Genomes (B10K) Project - Family phase.</title>
        <authorList>
            <person name="Zhang G."/>
        </authorList>
    </citation>
    <scope>NUCLEOTIDE SEQUENCE [LARGE SCALE GENOMIC DNA]</scope>
    <source>
        <strain evidence="5">OUT-0018</strain>
        <tissue evidence="5">Muscle</tissue>
    </source>
</reference>
<dbReference type="PANTHER" id="PTHR45616:SF39">
    <property type="entry name" value="KERATIN, TYPE II CYTOSKELETAL 6A-RELATED"/>
    <property type="match status" value="1"/>
</dbReference>
<feature type="non-terminal residue" evidence="5">
    <location>
        <position position="1"/>
    </location>
</feature>
<dbReference type="PROSITE" id="PS51842">
    <property type="entry name" value="IF_ROD_2"/>
    <property type="match status" value="1"/>
</dbReference>
<evidence type="ECO:0000313" key="6">
    <source>
        <dbReference type="Proteomes" id="UP000578259"/>
    </source>
</evidence>
<dbReference type="EMBL" id="VZSJ01002973">
    <property type="protein sequence ID" value="NWY30295.1"/>
    <property type="molecule type" value="Genomic_DNA"/>
</dbReference>
<sequence length="154" mass="17621">MDNSQNLDLDSIISKVKAQYEDIASWSHAEAESRYQSRYEELQLSASWHRGDLQNTKVGISEMNHLVSSSTETWTVSLDLFLQVVGLQMAITEAEQQGDIVLEDARGRLEKLEATLQKAKADLAWQLREYQELMNIKLALDIEIGTYRKSEESR</sequence>
<dbReference type="GO" id="GO:0045095">
    <property type="term" value="C:keratin filament"/>
    <property type="evidence" value="ECO:0007669"/>
    <property type="project" value="TreeGrafter"/>
</dbReference>
<dbReference type="GO" id="GO:0005615">
    <property type="term" value="C:extracellular space"/>
    <property type="evidence" value="ECO:0007669"/>
    <property type="project" value="TreeGrafter"/>
</dbReference>
<evidence type="ECO:0000256" key="3">
    <source>
        <dbReference type="SAM" id="Coils"/>
    </source>
</evidence>
<evidence type="ECO:0000256" key="1">
    <source>
        <dbReference type="ARBA" id="ARBA00022754"/>
    </source>
</evidence>
<name>A0A7K7DB70_PHEME</name>
<feature type="coiled-coil region" evidence="3">
    <location>
        <begin position="102"/>
        <end position="129"/>
    </location>
</feature>
<evidence type="ECO:0000313" key="5">
    <source>
        <dbReference type="EMBL" id="NWY30295.1"/>
    </source>
</evidence>
<dbReference type="GO" id="GO:0030280">
    <property type="term" value="F:structural constituent of skin epidermis"/>
    <property type="evidence" value="ECO:0007669"/>
    <property type="project" value="TreeGrafter"/>
</dbReference>
<dbReference type="Proteomes" id="UP000578259">
    <property type="component" value="Unassembled WGS sequence"/>
</dbReference>
<dbReference type="Gene3D" id="1.20.5.170">
    <property type="match status" value="1"/>
</dbReference>
<comment type="caution">
    <text evidence="5">The sequence shown here is derived from an EMBL/GenBank/DDBJ whole genome shotgun (WGS) entry which is preliminary data.</text>
</comment>
<proteinExistence type="predicted"/>
<feature type="non-terminal residue" evidence="5">
    <location>
        <position position="154"/>
    </location>
</feature>
<accession>A0A7K7DB70</accession>
<gene>
    <name evidence="5" type="primary">Krt75_2</name>
    <name evidence="5" type="ORF">PHEMEL_R07035</name>
</gene>
<dbReference type="AlphaFoldDB" id="A0A7K7DB70"/>
<organism evidence="5 6">
    <name type="scientific">Pheucticus melanocephalus</name>
    <name type="common">Black-headed grosbeak</name>
    <name type="synonym">Guiraca melanocephala</name>
    <dbReference type="NCBI Taxonomy" id="371919"/>
    <lineage>
        <taxon>Eukaryota</taxon>
        <taxon>Metazoa</taxon>
        <taxon>Chordata</taxon>
        <taxon>Craniata</taxon>
        <taxon>Vertebrata</taxon>
        <taxon>Euteleostomi</taxon>
        <taxon>Archelosauria</taxon>
        <taxon>Archosauria</taxon>
        <taxon>Dinosauria</taxon>
        <taxon>Saurischia</taxon>
        <taxon>Theropoda</taxon>
        <taxon>Coelurosauria</taxon>
        <taxon>Aves</taxon>
        <taxon>Neognathae</taxon>
        <taxon>Neoaves</taxon>
        <taxon>Telluraves</taxon>
        <taxon>Australaves</taxon>
        <taxon>Passeriformes</taxon>
        <taxon>Cardinalidae</taxon>
        <taxon>Pheucticus</taxon>
    </lineage>
</organism>